<dbReference type="InterPro" id="IPR011008">
    <property type="entry name" value="Dimeric_a/b-barrel"/>
</dbReference>
<sequence length="112" mass="12606">MTAFNVVRMRVKPGHEEQYLDIHRQIDATKKDRMRQAGLKRFLLVKTGERTYCVIGEWDSFDGIVQARPDMIGELDKMRDILEDLGGGLGVTDPVSGEVVLEVETDSRMPAG</sequence>
<keyword evidence="2" id="KW-1185">Reference proteome</keyword>
<organism evidence="1 2">
    <name type="scientific">Devosia nitrariae</name>
    <dbReference type="NCBI Taxonomy" id="2071872"/>
    <lineage>
        <taxon>Bacteria</taxon>
        <taxon>Pseudomonadati</taxon>
        <taxon>Pseudomonadota</taxon>
        <taxon>Alphaproteobacteria</taxon>
        <taxon>Hyphomicrobiales</taxon>
        <taxon>Devosiaceae</taxon>
        <taxon>Devosia</taxon>
    </lineage>
</organism>
<evidence type="ECO:0000313" key="2">
    <source>
        <dbReference type="Proteomes" id="UP001156691"/>
    </source>
</evidence>
<dbReference type="RefSeq" id="WP_284340218.1">
    <property type="nucleotide sequence ID" value="NZ_BSNS01000009.1"/>
</dbReference>
<evidence type="ECO:0000313" key="1">
    <source>
        <dbReference type="EMBL" id="GLQ54772.1"/>
    </source>
</evidence>
<evidence type="ECO:0008006" key="3">
    <source>
        <dbReference type="Google" id="ProtNLM"/>
    </source>
</evidence>
<accession>A0ABQ5W4I5</accession>
<comment type="caution">
    <text evidence="1">The sequence shown here is derived from an EMBL/GenBank/DDBJ whole genome shotgun (WGS) entry which is preliminary data.</text>
</comment>
<dbReference type="SUPFAM" id="SSF54909">
    <property type="entry name" value="Dimeric alpha+beta barrel"/>
    <property type="match status" value="1"/>
</dbReference>
<proteinExistence type="predicted"/>
<protein>
    <recommendedName>
        <fullName evidence="3">DUF718 domain-containing protein</fullName>
    </recommendedName>
</protein>
<reference evidence="2" key="1">
    <citation type="journal article" date="2019" name="Int. J. Syst. Evol. Microbiol.">
        <title>The Global Catalogue of Microorganisms (GCM) 10K type strain sequencing project: providing services to taxonomists for standard genome sequencing and annotation.</title>
        <authorList>
            <consortium name="The Broad Institute Genomics Platform"/>
            <consortium name="The Broad Institute Genome Sequencing Center for Infectious Disease"/>
            <person name="Wu L."/>
            <person name="Ma J."/>
        </authorList>
    </citation>
    <scope>NUCLEOTIDE SEQUENCE [LARGE SCALE GENOMIC DNA]</scope>
    <source>
        <strain evidence="2">NBRC 112416</strain>
    </source>
</reference>
<name>A0ABQ5W4I5_9HYPH</name>
<dbReference type="Proteomes" id="UP001156691">
    <property type="component" value="Unassembled WGS sequence"/>
</dbReference>
<gene>
    <name evidence="1" type="ORF">GCM10010862_20310</name>
</gene>
<dbReference type="EMBL" id="BSNS01000009">
    <property type="protein sequence ID" value="GLQ54772.1"/>
    <property type="molecule type" value="Genomic_DNA"/>
</dbReference>